<organism evidence="2 3">
    <name type="scientific">Pseudomonas syringae pv. maculicola</name>
    <dbReference type="NCBI Taxonomy" id="59511"/>
    <lineage>
        <taxon>Bacteria</taxon>
        <taxon>Pseudomonadati</taxon>
        <taxon>Pseudomonadota</taxon>
        <taxon>Gammaproteobacteria</taxon>
        <taxon>Pseudomonadales</taxon>
        <taxon>Pseudomonadaceae</taxon>
        <taxon>Pseudomonas</taxon>
    </lineage>
</organism>
<evidence type="ECO:0000313" key="2">
    <source>
        <dbReference type="EMBL" id="RMV35342.1"/>
    </source>
</evidence>
<reference evidence="2 3" key="1">
    <citation type="submission" date="2018-08" db="EMBL/GenBank/DDBJ databases">
        <title>Recombination of ecologically and evolutionarily significant loci maintains genetic cohesion in the Pseudomonas syringae species complex.</title>
        <authorList>
            <person name="Dillon M."/>
            <person name="Thakur S."/>
            <person name="Almeida R.N.D."/>
            <person name="Weir B.S."/>
            <person name="Guttman D.S."/>
        </authorList>
    </citation>
    <scope>NUCLEOTIDE SEQUENCE [LARGE SCALE GENOMIC DNA]</scope>
    <source>
        <strain evidence="2 3">ICMP 11281</strain>
    </source>
</reference>
<keyword evidence="1" id="KW-0472">Membrane</keyword>
<name>A0A0P9VHE4_PSEYM</name>
<dbReference type="AlphaFoldDB" id="A0A0P9VHE4"/>
<accession>A0A0P9VHE4</accession>
<dbReference type="EMBL" id="RBUQ01000199">
    <property type="protein sequence ID" value="RMV35342.1"/>
    <property type="molecule type" value="Genomic_DNA"/>
</dbReference>
<dbReference type="Proteomes" id="UP000271631">
    <property type="component" value="Unassembled WGS sequence"/>
</dbReference>
<keyword evidence="1" id="KW-0812">Transmembrane</keyword>
<evidence type="ECO:0000256" key="1">
    <source>
        <dbReference type="SAM" id="Phobius"/>
    </source>
</evidence>
<feature type="transmembrane region" description="Helical" evidence="1">
    <location>
        <begin position="16"/>
        <end position="37"/>
    </location>
</feature>
<proteinExistence type="predicted"/>
<sequence length="109" mass="12487">MRSFFSWSVLSLTRPSLSIAAFIVWAAVIMLSVLMKIRTPGVHPISKCHAVFQYTDLIDKNFRLSIFQTKVDEIDHLKLYEWPGLSIESRRAGPFLISGCRAWLDSDLE</sequence>
<comment type="caution">
    <text evidence="2">The sequence shown here is derived from an EMBL/GenBank/DDBJ whole genome shotgun (WGS) entry which is preliminary data.</text>
</comment>
<protein>
    <submittedName>
        <fullName evidence="2">Uncharacterized protein</fullName>
    </submittedName>
</protein>
<evidence type="ECO:0000313" key="3">
    <source>
        <dbReference type="Proteomes" id="UP000271631"/>
    </source>
</evidence>
<gene>
    <name evidence="2" type="ORF">ALP13_103484</name>
</gene>
<keyword evidence="1" id="KW-1133">Transmembrane helix</keyword>